<keyword evidence="6" id="KW-0505">Motor protein</keyword>
<dbReference type="GO" id="GO:0032982">
    <property type="term" value="C:myosin filament"/>
    <property type="evidence" value="ECO:0007669"/>
    <property type="project" value="UniProtKB-KW"/>
</dbReference>
<keyword evidence="1" id="KW-0787">Thick filament</keyword>
<dbReference type="GO" id="GO:0051015">
    <property type="term" value="F:actin filament binding"/>
    <property type="evidence" value="ECO:0007669"/>
    <property type="project" value="TreeGrafter"/>
</dbReference>
<comment type="similarity">
    <text evidence="8">Belongs to the TRAFAC class myosin-kinesin ATPase superfamily. Myosin family.</text>
</comment>
<dbReference type="Pfam" id="PF00063">
    <property type="entry name" value="Myosin_head"/>
    <property type="match status" value="1"/>
</dbReference>
<keyword evidence="12" id="KW-1185">Reference proteome</keyword>
<accession>A0A7J8I0L8</accession>
<dbReference type="GO" id="GO:0016460">
    <property type="term" value="C:myosin II complex"/>
    <property type="evidence" value="ECO:0007669"/>
    <property type="project" value="TreeGrafter"/>
</dbReference>
<dbReference type="InterPro" id="IPR036961">
    <property type="entry name" value="Kinesin_motor_dom_sf"/>
</dbReference>
<dbReference type="GO" id="GO:0005524">
    <property type="term" value="F:ATP binding"/>
    <property type="evidence" value="ECO:0007669"/>
    <property type="project" value="UniProtKB-KW"/>
</dbReference>
<evidence type="ECO:0000256" key="4">
    <source>
        <dbReference type="ARBA" id="ARBA00023054"/>
    </source>
</evidence>
<dbReference type="Gene3D" id="1.20.5.340">
    <property type="match status" value="1"/>
</dbReference>
<evidence type="ECO:0000256" key="3">
    <source>
        <dbReference type="ARBA" id="ARBA00022840"/>
    </source>
</evidence>
<evidence type="ECO:0000313" key="11">
    <source>
        <dbReference type="EMBL" id="KAF6478153.1"/>
    </source>
</evidence>
<evidence type="ECO:0000256" key="1">
    <source>
        <dbReference type="ARBA" id="ARBA00022433"/>
    </source>
</evidence>
<dbReference type="Gene3D" id="3.40.850.10">
    <property type="entry name" value="Kinesin motor domain"/>
    <property type="match status" value="1"/>
</dbReference>
<dbReference type="InterPro" id="IPR001609">
    <property type="entry name" value="Myosin_head_motor_dom-like"/>
</dbReference>
<dbReference type="Proteomes" id="UP000550707">
    <property type="component" value="Unassembled WGS sequence"/>
</dbReference>
<keyword evidence="3" id="KW-0067">ATP-binding</keyword>
<gene>
    <name evidence="11" type="ORF">HJG59_012682</name>
</gene>
<evidence type="ECO:0000256" key="2">
    <source>
        <dbReference type="ARBA" id="ARBA00022741"/>
    </source>
</evidence>
<keyword evidence="8" id="KW-0009">Actin-binding</keyword>
<comment type="caution">
    <text evidence="11">The sequence shown here is derived from an EMBL/GenBank/DDBJ whole genome shotgun (WGS) entry which is preliminary data.</text>
</comment>
<dbReference type="FunFam" id="1.20.5.340:FF:000019">
    <property type="entry name" value="Myosin heavy chain, isoform G"/>
    <property type="match status" value="1"/>
</dbReference>
<evidence type="ECO:0000256" key="5">
    <source>
        <dbReference type="ARBA" id="ARBA00023123"/>
    </source>
</evidence>
<reference evidence="11 12" key="1">
    <citation type="journal article" date="2020" name="Nature">
        <title>Six reference-quality genomes reveal evolution of bat adaptations.</title>
        <authorList>
            <person name="Jebb D."/>
            <person name="Huang Z."/>
            <person name="Pippel M."/>
            <person name="Hughes G.M."/>
            <person name="Lavrichenko K."/>
            <person name="Devanna P."/>
            <person name="Winkler S."/>
            <person name="Jermiin L.S."/>
            <person name="Skirmuntt E.C."/>
            <person name="Katzourakis A."/>
            <person name="Burkitt-Gray L."/>
            <person name="Ray D.A."/>
            <person name="Sullivan K.A.M."/>
            <person name="Roscito J.G."/>
            <person name="Kirilenko B.M."/>
            <person name="Davalos L.M."/>
            <person name="Corthals A.P."/>
            <person name="Power M.L."/>
            <person name="Jones G."/>
            <person name="Ransome R.D."/>
            <person name="Dechmann D.K.N."/>
            <person name="Locatelli A.G."/>
            <person name="Puechmaille S.J."/>
            <person name="Fedrigo O."/>
            <person name="Jarvis E.D."/>
            <person name="Hiller M."/>
            <person name="Vernes S.C."/>
            <person name="Myers E.W."/>
            <person name="Teeling E.C."/>
        </authorList>
    </citation>
    <scope>NUCLEOTIDE SEQUENCE [LARGE SCALE GENOMIC DNA]</scope>
    <source>
        <strain evidence="11">MMolMol1</strain>
        <tissue evidence="11">Muscle</tissue>
    </source>
</reference>
<keyword evidence="2" id="KW-0547">Nucleotide-binding</keyword>
<evidence type="ECO:0000313" key="12">
    <source>
        <dbReference type="Proteomes" id="UP000550707"/>
    </source>
</evidence>
<dbReference type="GO" id="GO:0000146">
    <property type="term" value="F:microfilament motor activity"/>
    <property type="evidence" value="ECO:0007669"/>
    <property type="project" value="TreeGrafter"/>
</dbReference>
<comment type="caution">
    <text evidence="8">Lacks conserved residue(s) required for the propagation of feature annotation.</text>
</comment>
<feature type="domain" description="Myosin motor" evidence="10">
    <location>
        <begin position="114"/>
        <end position="215"/>
    </location>
</feature>
<dbReference type="InParanoid" id="A0A7J8I0L8"/>
<evidence type="ECO:0000256" key="8">
    <source>
        <dbReference type="PROSITE-ProRule" id="PRU00782"/>
    </source>
</evidence>
<sequence>MPFKLQTGDDPLASASAQSLQLSLRTRGADMLLVSEHPSDFHFCCYGEVALESSDDAEESLVTDQAMDILGFLPEEKCGSYKLTGAIMHFGNVKLKQKPREEQMEADGTESVTDPYLVLQQLRCDGVLEGIRTCREGFPNWMPSADFKQRYCILNPEAFPKSKFMNSRKADEELLGSPEIDYAQYHLGITKRILEERHALLLIQWNIKTFRTMKDWPWMRLFKIKPLVQSAGMRKQVAGLEEECVPLQEALGNSEGGTESRASLPHPGKNDLLLQLQAEQETLANVEEQFKSLIKSKIQLEARFKALSARVEEEEEINSELTARGRKLEDECSESKKEIDDLETILAKPQKEKRATEHKVGSLREEVKSLHEDVSKLNRTAEAVWEAQQQTPDALRTEG</sequence>
<dbReference type="GO" id="GO:0005737">
    <property type="term" value="C:cytoplasm"/>
    <property type="evidence" value="ECO:0007669"/>
    <property type="project" value="TreeGrafter"/>
</dbReference>
<evidence type="ECO:0000256" key="9">
    <source>
        <dbReference type="SAM" id="Coils"/>
    </source>
</evidence>
<keyword evidence="7" id="KW-0514">Muscle protein</keyword>
<dbReference type="PROSITE" id="PS51456">
    <property type="entry name" value="MYOSIN_MOTOR"/>
    <property type="match status" value="1"/>
</dbReference>
<protein>
    <submittedName>
        <fullName evidence="11">Myosin heavy chain 15</fullName>
    </submittedName>
</protein>
<dbReference type="SUPFAM" id="SSF90257">
    <property type="entry name" value="Myosin rod fragments"/>
    <property type="match status" value="1"/>
</dbReference>
<dbReference type="InterPro" id="IPR027417">
    <property type="entry name" value="P-loop_NTPase"/>
</dbReference>
<dbReference type="PANTHER" id="PTHR45615:SF26">
    <property type="entry name" value="MYOSIN-15"/>
    <property type="match status" value="1"/>
</dbReference>
<dbReference type="PANTHER" id="PTHR45615">
    <property type="entry name" value="MYOSIN HEAVY CHAIN, NON-MUSCLE"/>
    <property type="match status" value="1"/>
</dbReference>
<keyword evidence="4 9" id="KW-0175">Coiled coil</keyword>
<evidence type="ECO:0000256" key="6">
    <source>
        <dbReference type="ARBA" id="ARBA00023175"/>
    </source>
</evidence>
<name>A0A7J8I0L8_MOLMO</name>
<keyword evidence="5 8" id="KW-0518">Myosin</keyword>
<feature type="coiled-coil region" evidence="9">
    <location>
        <begin position="269"/>
        <end position="380"/>
    </location>
</feature>
<proteinExistence type="inferred from homology"/>
<evidence type="ECO:0000256" key="7">
    <source>
        <dbReference type="ARBA" id="ARBA00023179"/>
    </source>
</evidence>
<dbReference type="SUPFAM" id="SSF52540">
    <property type="entry name" value="P-loop containing nucleoside triphosphate hydrolases"/>
    <property type="match status" value="1"/>
</dbReference>
<dbReference type="EMBL" id="JACASF010000005">
    <property type="protein sequence ID" value="KAF6478153.1"/>
    <property type="molecule type" value="Genomic_DNA"/>
</dbReference>
<dbReference type="Gene3D" id="1.20.5.4820">
    <property type="match status" value="1"/>
</dbReference>
<evidence type="ECO:0000259" key="10">
    <source>
        <dbReference type="PROSITE" id="PS51456"/>
    </source>
</evidence>
<dbReference type="AlphaFoldDB" id="A0A7J8I0L8"/>
<dbReference type="Gene3D" id="4.10.270.10">
    <property type="entry name" value="Myosin, subunit A"/>
    <property type="match status" value="1"/>
</dbReference>
<organism evidence="11 12">
    <name type="scientific">Molossus molossus</name>
    <name type="common">Pallas' mastiff bat</name>
    <name type="synonym">Vespertilio molossus</name>
    <dbReference type="NCBI Taxonomy" id="27622"/>
    <lineage>
        <taxon>Eukaryota</taxon>
        <taxon>Metazoa</taxon>
        <taxon>Chordata</taxon>
        <taxon>Craniata</taxon>
        <taxon>Vertebrata</taxon>
        <taxon>Euteleostomi</taxon>
        <taxon>Mammalia</taxon>
        <taxon>Eutheria</taxon>
        <taxon>Laurasiatheria</taxon>
        <taxon>Chiroptera</taxon>
        <taxon>Yangochiroptera</taxon>
        <taxon>Molossidae</taxon>
        <taxon>Molossus</taxon>
    </lineage>
</organism>